<comment type="caution">
    <text evidence="4">The sequence shown here is derived from an EMBL/GenBank/DDBJ whole genome shotgun (WGS) entry which is preliminary data.</text>
</comment>
<dbReference type="PROSITE" id="PS50082">
    <property type="entry name" value="WD_REPEATS_2"/>
    <property type="match status" value="8"/>
</dbReference>
<dbReference type="EMBL" id="JAAAIM010002090">
    <property type="protein sequence ID" value="KAG0274123.1"/>
    <property type="molecule type" value="Genomic_DNA"/>
</dbReference>
<reference evidence="4 5" key="1">
    <citation type="journal article" date="2020" name="Fungal Divers.">
        <title>Resolving the Mortierellaceae phylogeny through synthesis of multi-gene phylogenetics and phylogenomics.</title>
        <authorList>
            <person name="Vandepol N."/>
            <person name="Liber J."/>
            <person name="Desiro A."/>
            <person name="Na H."/>
            <person name="Kennedy M."/>
            <person name="Barry K."/>
            <person name="Grigoriev I.V."/>
            <person name="Miller A.N."/>
            <person name="O'Donnell K."/>
            <person name="Stajich J.E."/>
            <person name="Bonito G."/>
        </authorList>
    </citation>
    <scope>NUCLEOTIDE SEQUENCE [LARGE SCALE GENOMIC DNA]</scope>
    <source>
        <strain evidence="4 5">AD045</strain>
    </source>
</reference>
<evidence type="ECO:0008006" key="6">
    <source>
        <dbReference type="Google" id="ProtNLM"/>
    </source>
</evidence>
<dbReference type="InterPro" id="IPR015943">
    <property type="entry name" value="WD40/YVTN_repeat-like_dom_sf"/>
</dbReference>
<sequence>AVDQYNRDTNDLFQEAVIAPFSKEQIEDYVDCYVPLEPRMWVTEDYMDKLTTIPNLLDLVKNPFLLTLCLEALPNVVHGKSDLSRLRVTRVQLYDTFVQHWLGVNKRRLQDNKLDRGNQLAFDELLDDGFELNGIEFQQDLAAAIFREQEGRPVVDYSHKRDKNSWKAAFFGPDNEITILRGVSLLSRVGTQHRFVHRSILEYFFSCTIYGPADSNNDIAPPPQFHPSNINKHPLSQTKLVAEPSIIQFLAERVKLNPGFEQQLLNLIEQSKANDYAACAAANALTILVKAGVSFIGSDLRGVQVPGADLTGGQFDSAQLQEADLTGANLTRSWIRQADLSKAQMEEVKFGELPYLEEVEGVISIAYSVDGKFLAIGLYSGNINIYDTINWTRTRTLKGHTSNVSGLAYSPSGEQLLSGSHDRTVQLWNCKTGSADFILEGHTGEVYAVAFSPAGKQVASASYDKTVRLWDSRTGFILFVLHGHTRLVLSIAYSPDGQNIVSGGYDKTILTFNTHTGEMDLALEWTAAVFCVAYSPDGSRIISGHEDGYLLLWESATGESVKQLKGNGVRIHAIEVSPNGQWIASSSGNETVTLWEAHSLIPVSVFVGHSDLIGSVMFSPNSLQLASGSYDKTVRLWDVTTAGAGLNLVTNQSNQVVSVAYSPEGRTLICGSYSGTVQYDAATGDPGPSYSYNCKQGVIAFSPDGRRIASVGYSEIRTWNADTGADDYVLKGHKESVYALAYSPDGLRIASGSFDKTVRLWNACSGASDLVLTGHSGSVVTVAFSPCGLQVVSGSWDGTIRVWNVGTGESRVAVDIGVSMRPVTVGSSSVGMQIALQREESNCVELWHEESLEALHNLQHDGEVRTISLSPCGQWIATGCNGAMWLWKLVVRDAPQGWERVLVIQDIFGSSGSIGWRPDTLEFATAGCAGSVQAWKLVETPDSGWCVRLMWSSGRTGFTATDATIVGVVGLSATDLRLLKQRGARDGSLAATECSNESQ</sequence>
<protein>
    <recommendedName>
        <fullName evidence="6">WD40 repeat-like protein</fullName>
    </recommendedName>
</protein>
<keyword evidence="2" id="KW-0677">Repeat</keyword>
<evidence type="ECO:0000256" key="2">
    <source>
        <dbReference type="ARBA" id="ARBA00022737"/>
    </source>
</evidence>
<gene>
    <name evidence="4" type="ORF">BGZ96_004487</name>
</gene>
<evidence type="ECO:0000256" key="1">
    <source>
        <dbReference type="ARBA" id="ARBA00022574"/>
    </source>
</evidence>
<dbReference type="SMART" id="SM00320">
    <property type="entry name" value="WD40"/>
    <property type="match status" value="13"/>
</dbReference>
<dbReference type="InterPro" id="IPR001646">
    <property type="entry name" value="5peptide_repeat"/>
</dbReference>
<organism evidence="4 5">
    <name type="scientific">Linnemannia gamsii</name>
    <dbReference type="NCBI Taxonomy" id="64522"/>
    <lineage>
        <taxon>Eukaryota</taxon>
        <taxon>Fungi</taxon>
        <taxon>Fungi incertae sedis</taxon>
        <taxon>Mucoromycota</taxon>
        <taxon>Mortierellomycotina</taxon>
        <taxon>Mortierellomycetes</taxon>
        <taxon>Mortierellales</taxon>
        <taxon>Mortierellaceae</taxon>
        <taxon>Linnemannia</taxon>
    </lineage>
</organism>
<feature type="repeat" description="WD" evidence="3">
    <location>
        <begin position="397"/>
        <end position="438"/>
    </location>
</feature>
<dbReference type="SUPFAM" id="SSF141571">
    <property type="entry name" value="Pentapeptide repeat-like"/>
    <property type="match status" value="1"/>
</dbReference>
<dbReference type="PANTHER" id="PTHR19848:SF8">
    <property type="entry name" value="F-BOX AND WD REPEAT DOMAIN CONTAINING 7"/>
    <property type="match status" value="1"/>
</dbReference>
<name>A0ABQ7JI46_9FUNG</name>
<dbReference type="PANTHER" id="PTHR19848">
    <property type="entry name" value="WD40 REPEAT PROTEIN"/>
    <property type="match status" value="1"/>
</dbReference>
<dbReference type="CDD" id="cd00200">
    <property type="entry name" value="WD40"/>
    <property type="match status" value="2"/>
</dbReference>
<evidence type="ECO:0000313" key="4">
    <source>
        <dbReference type="EMBL" id="KAG0274123.1"/>
    </source>
</evidence>
<dbReference type="InterPro" id="IPR020472">
    <property type="entry name" value="WD40_PAC1"/>
</dbReference>
<dbReference type="InterPro" id="IPR001680">
    <property type="entry name" value="WD40_rpt"/>
</dbReference>
<dbReference type="InterPro" id="IPR019775">
    <property type="entry name" value="WD40_repeat_CS"/>
</dbReference>
<feature type="repeat" description="WD" evidence="3">
    <location>
        <begin position="564"/>
        <end position="596"/>
    </location>
</feature>
<dbReference type="Pfam" id="PF00805">
    <property type="entry name" value="Pentapeptide"/>
    <property type="match status" value="1"/>
</dbReference>
<keyword evidence="5" id="KW-1185">Reference proteome</keyword>
<proteinExistence type="predicted"/>
<dbReference type="PRINTS" id="PR00320">
    <property type="entry name" value="GPROTEINBRPT"/>
</dbReference>
<dbReference type="PROSITE" id="PS00678">
    <property type="entry name" value="WD_REPEATS_1"/>
    <property type="match status" value="3"/>
</dbReference>
<dbReference type="SUPFAM" id="SSF50978">
    <property type="entry name" value="WD40 repeat-like"/>
    <property type="match status" value="2"/>
</dbReference>
<keyword evidence="1 3" id="KW-0853">WD repeat</keyword>
<dbReference type="Pfam" id="PF00400">
    <property type="entry name" value="WD40"/>
    <property type="match status" value="10"/>
</dbReference>
<dbReference type="Gene3D" id="2.130.10.10">
    <property type="entry name" value="YVTN repeat-like/Quinoprotein amine dehydrogenase"/>
    <property type="match status" value="5"/>
</dbReference>
<feature type="non-terminal residue" evidence="4">
    <location>
        <position position="1"/>
    </location>
</feature>
<evidence type="ECO:0000313" key="5">
    <source>
        <dbReference type="Proteomes" id="UP001194696"/>
    </source>
</evidence>
<accession>A0ABQ7JI46</accession>
<evidence type="ECO:0000256" key="3">
    <source>
        <dbReference type="PROSITE-ProRule" id="PRU00221"/>
    </source>
</evidence>
<feature type="repeat" description="WD" evidence="3">
    <location>
        <begin position="772"/>
        <end position="813"/>
    </location>
</feature>
<dbReference type="Proteomes" id="UP001194696">
    <property type="component" value="Unassembled WGS sequence"/>
</dbReference>
<dbReference type="Gene3D" id="2.160.20.80">
    <property type="entry name" value="E3 ubiquitin-protein ligase SopA"/>
    <property type="match status" value="1"/>
</dbReference>
<feature type="repeat" description="WD" evidence="3">
    <location>
        <begin position="529"/>
        <end position="563"/>
    </location>
</feature>
<feature type="repeat" description="WD" evidence="3">
    <location>
        <begin position="730"/>
        <end position="762"/>
    </location>
</feature>
<feature type="repeat" description="WD" evidence="3">
    <location>
        <begin position="481"/>
        <end position="522"/>
    </location>
</feature>
<dbReference type="PROSITE" id="PS50294">
    <property type="entry name" value="WD_REPEATS_REGION"/>
    <property type="match status" value="6"/>
</dbReference>
<feature type="repeat" description="WD" evidence="3">
    <location>
        <begin position="439"/>
        <end position="480"/>
    </location>
</feature>
<dbReference type="InterPro" id="IPR036322">
    <property type="entry name" value="WD40_repeat_dom_sf"/>
</dbReference>
<feature type="repeat" description="WD" evidence="3">
    <location>
        <begin position="606"/>
        <end position="641"/>
    </location>
</feature>